<dbReference type="AlphaFoldDB" id="A0A7J7JVE2"/>
<dbReference type="EMBL" id="VXIV02003298">
    <property type="protein sequence ID" value="KAF6018524.1"/>
    <property type="molecule type" value="Genomic_DNA"/>
</dbReference>
<organism evidence="2 3">
    <name type="scientific">Bugula neritina</name>
    <name type="common">Brown bryozoan</name>
    <name type="synonym">Sertularia neritina</name>
    <dbReference type="NCBI Taxonomy" id="10212"/>
    <lineage>
        <taxon>Eukaryota</taxon>
        <taxon>Metazoa</taxon>
        <taxon>Spiralia</taxon>
        <taxon>Lophotrochozoa</taxon>
        <taxon>Bryozoa</taxon>
        <taxon>Gymnolaemata</taxon>
        <taxon>Cheilostomatida</taxon>
        <taxon>Flustrina</taxon>
        <taxon>Buguloidea</taxon>
        <taxon>Bugulidae</taxon>
        <taxon>Bugula</taxon>
    </lineage>
</organism>
<evidence type="ECO:0000313" key="2">
    <source>
        <dbReference type="EMBL" id="KAF6029835.1"/>
    </source>
</evidence>
<evidence type="ECO:0000313" key="3">
    <source>
        <dbReference type="Proteomes" id="UP000593567"/>
    </source>
</evidence>
<name>A0A7J7JVE2_BUGNE</name>
<dbReference type="Proteomes" id="UP000593567">
    <property type="component" value="Unassembled WGS sequence"/>
</dbReference>
<proteinExistence type="predicted"/>
<keyword evidence="3" id="KW-1185">Reference proteome</keyword>
<sequence length="68" mass="7545">MRQMRKKPVTDHMEIPTARALGEFNGGRTEAAAGQLSRISQASSTSAAINHDIRLYLYAILIFILDIN</sequence>
<gene>
    <name evidence="2" type="ORF">EB796_011873</name>
    <name evidence="1" type="ORF">EB796_023166</name>
</gene>
<dbReference type="EMBL" id="VXIV02001785">
    <property type="protein sequence ID" value="KAF6029835.1"/>
    <property type="molecule type" value="Genomic_DNA"/>
</dbReference>
<reference evidence="2 3" key="2">
    <citation type="submission" date="2020-06" db="EMBL/GenBank/DDBJ databases">
        <title>Draft genome of Bugula neritina, a colonial animal packing powerful symbionts and potential medicines.</title>
        <authorList>
            <person name="Rayko M."/>
        </authorList>
    </citation>
    <scope>NUCLEOTIDE SEQUENCE [LARGE SCALE GENOMIC DNA]</scope>
    <source>
        <strain evidence="2">Kwan_BN1</strain>
    </source>
</reference>
<reference evidence="2 3" key="1">
    <citation type="submission" date="2019-09" db="EMBL/GenBank/DDBJ databases">
        <authorList>
            <person name="Raiko M."/>
            <person name="Komissarov A."/>
            <person name="Rhodes A."/>
            <person name="Kliver S."/>
            <person name="Lim-Fong G."/>
            <person name="Kwan J."/>
            <person name="O'Brien S.J."/>
            <person name="Lopez J.V."/>
        </authorList>
    </citation>
    <scope>NUCLEOTIDE SEQUENCE [LARGE SCALE GENOMIC DNA]</scope>
    <source>
        <strain evidence="2">Kwan_BN1</strain>
    </source>
</reference>
<evidence type="ECO:0000313" key="1">
    <source>
        <dbReference type="EMBL" id="KAF6018524.1"/>
    </source>
</evidence>
<protein>
    <submittedName>
        <fullName evidence="2">Uncharacterized protein</fullName>
    </submittedName>
</protein>
<comment type="caution">
    <text evidence="2">The sequence shown here is derived from an EMBL/GenBank/DDBJ whole genome shotgun (WGS) entry which is preliminary data.</text>
</comment>
<accession>A0A7J7JVE2</accession>